<keyword evidence="2" id="KW-1185">Reference proteome</keyword>
<protein>
    <submittedName>
        <fullName evidence="1">Uncharacterized protein</fullName>
    </submittedName>
</protein>
<dbReference type="Proteomes" id="UP000054783">
    <property type="component" value="Unassembled WGS sequence"/>
</dbReference>
<dbReference type="AlphaFoldDB" id="A0A0V0ZRB2"/>
<proteinExistence type="predicted"/>
<sequence length="53" mass="5981">MTITMAFSNVGQVQPQAGAMGNEMKKVGFIIRNEIPFDDYLYKNYDISSKQCS</sequence>
<dbReference type="EMBL" id="JYDQ01000102">
    <property type="protein sequence ID" value="KRY15109.1"/>
    <property type="molecule type" value="Genomic_DNA"/>
</dbReference>
<evidence type="ECO:0000313" key="1">
    <source>
        <dbReference type="EMBL" id="KRY15109.1"/>
    </source>
</evidence>
<name>A0A0V0ZRB2_9BILA</name>
<gene>
    <name evidence="1" type="ORF">T12_1215</name>
</gene>
<comment type="caution">
    <text evidence="1">The sequence shown here is derived from an EMBL/GenBank/DDBJ whole genome shotgun (WGS) entry which is preliminary data.</text>
</comment>
<reference evidence="1 2" key="1">
    <citation type="submission" date="2015-01" db="EMBL/GenBank/DDBJ databases">
        <title>Evolution of Trichinella species and genotypes.</title>
        <authorList>
            <person name="Korhonen P.K."/>
            <person name="Edoardo P."/>
            <person name="Giuseppe L.R."/>
            <person name="Gasser R.B."/>
        </authorList>
    </citation>
    <scope>NUCLEOTIDE SEQUENCE [LARGE SCALE GENOMIC DNA]</scope>
    <source>
        <strain evidence="1">ISS2496</strain>
    </source>
</reference>
<accession>A0A0V0ZRB2</accession>
<evidence type="ECO:0000313" key="2">
    <source>
        <dbReference type="Proteomes" id="UP000054783"/>
    </source>
</evidence>
<organism evidence="1 2">
    <name type="scientific">Trichinella patagoniensis</name>
    <dbReference type="NCBI Taxonomy" id="990121"/>
    <lineage>
        <taxon>Eukaryota</taxon>
        <taxon>Metazoa</taxon>
        <taxon>Ecdysozoa</taxon>
        <taxon>Nematoda</taxon>
        <taxon>Enoplea</taxon>
        <taxon>Dorylaimia</taxon>
        <taxon>Trichinellida</taxon>
        <taxon>Trichinellidae</taxon>
        <taxon>Trichinella</taxon>
    </lineage>
</organism>